<dbReference type="EMBL" id="QFQI01000001">
    <property type="protein sequence ID" value="PZQ62823.1"/>
    <property type="molecule type" value="Genomic_DNA"/>
</dbReference>
<reference evidence="1 2" key="1">
    <citation type="submission" date="2017-08" db="EMBL/GenBank/DDBJ databases">
        <title>Infants hospitalized years apart are colonized by the same room-sourced microbial strains.</title>
        <authorList>
            <person name="Brooks B."/>
            <person name="Olm M.R."/>
            <person name="Firek B.A."/>
            <person name="Baker R."/>
            <person name="Thomas B.C."/>
            <person name="Morowitz M.J."/>
            <person name="Banfield J.F."/>
        </authorList>
    </citation>
    <scope>NUCLEOTIDE SEQUENCE [LARGE SCALE GENOMIC DNA]</scope>
    <source>
        <strain evidence="1">S2_005_001_R1_22</strain>
    </source>
</reference>
<gene>
    <name evidence="1" type="ORF">DI544_01075</name>
</gene>
<protein>
    <submittedName>
        <fullName evidence="1">Uncharacterized protein</fullName>
    </submittedName>
</protein>
<dbReference type="Proteomes" id="UP000249229">
    <property type="component" value="Unassembled WGS sequence"/>
</dbReference>
<name>A0A2W5R6I6_9SPHN</name>
<organism evidence="1 2">
    <name type="scientific">Sphingomonas taxi</name>
    <dbReference type="NCBI Taxonomy" id="1549858"/>
    <lineage>
        <taxon>Bacteria</taxon>
        <taxon>Pseudomonadati</taxon>
        <taxon>Pseudomonadota</taxon>
        <taxon>Alphaproteobacteria</taxon>
        <taxon>Sphingomonadales</taxon>
        <taxon>Sphingomonadaceae</taxon>
        <taxon>Sphingomonas</taxon>
    </lineage>
</organism>
<accession>A0A2W5R6I6</accession>
<dbReference type="AlphaFoldDB" id="A0A2W5R6I6"/>
<sequence length="83" mass="9363">MAPDHQRDCPSSWTIMSLMEPGLSRTRARLTHTIAAQHFARRRGIMECMPRRSASVGAGRRGTLAVRRLPARMPSLISRLRPI</sequence>
<proteinExistence type="predicted"/>
<comment type="caution">
    <text evidence="1">The sequence shown here is derived from an EMBL/GenBank/DDBJ whole genome shotgun (WGS) entry which is preliminary data.</text>
</comment>
<evidence type="ECO:0000313" key="1">
    <source>
        <dbReference type="EMBL" id="PZQ62823.1"/>
    </source>
</evidence>
<evidence type="ECO:0000313" key="2">
    <source>
        <dbReference type="Proteomes" id="UP000249229"/>
    </source>
</evidence>